<protein>
    <recommendedName>
        <fullName evidence="4">ASPIC/UnbV domain-containing protein</fullName>
    </recommendedName>
</protein>
<dbReference type="InterPro" id="IPR027039">
    <property type="entry name" value="Crtac1"/>
</dbReference>
<evidence type="ECO:0000313" key="3">
    <source>
        <dbReference type="EMBL" id="CAD9232706.1"/>
    </source>
</evidence>
<feature type="chain" id="PRO_5031259681" description="ASPIC/UnbV domain-containing protein" evidence="2">
    <location>
        <begin position="23"/>
        <end position="517"/>
    </location>
</feature>
<dbReference type="AlphaFoldDB" id="A0A7S1TCQ0"/>
<dbReference type="Pfam" id="PF13517">
    <property type="entry name" value="FG-GAP_3"/>
    <property type="match status" value="2"/>
</dbReference>
<sequence length="517" mass="56962">MATRVVKFGCLLLFMNALMVLGQPLKPFRFADVSRAVGINPPKRDKVAGPSIVDLNQDGFMDIVVGNHARDPVDVYYGSRNGSFSVMPAFVRKGDRHGTAVGDIDLNGYPDIIVSIGNRGTYPPLRIEYSSPSGALKLGRYGAQGFYGLEYLFDVRLVDLDGDGDLDIFATGAFDRMQQHVWRNTGSSTRRFRKVTTNAVKPILFPIFDPFVYGFLVFDYNGDGINDILLMSNGIRIFRGGPNFEFRNVSTEVLPSTYDGKIFNSAAAFDMDNDGDLDIYITGGIKLKGKGRSGLDLLFENRNGVFVDISTGSFLPKKGIRPGIAAGDFDNDGFIDLYLPHARPGSKSQRAIDIMLRNTGNKSFVSYRNHGALGSRGNDLTYPTGAQPIDFDRDGQLDIVVTTRFNQGNSSNIDGSVFLFRNIIRNSNNYFVVKVPVVIRGRVTTDAILELKTSQTTLFRRVGGEGEGRVQSFNNQVHFGIGRSQQVRSVTLKLLRGPTYLNTLVGVPVNGIYDFVV</sequence>
<name>A0A7S1TCQ0_9RHOD</name>
<dbReference type="InterPro" id="IPR013517">
    <property type="entry name" value="FG-GAP"/>
</dbReference>
<dbReference type="SUPFAM" id="SSF69318">
    <property type="entry name" value="Integrin alpha N-terminal domain"/>
    <property type="match status" value="2"/>
</dbReference>
<evidence type="ECO:0008006" key="4">
    <source>
        <dbReference type="Google" id="ProtNLM"/>
    </source>
</evidence>
<evidence type="ECO:0000256" key="2">
    <source>
        <dbReference type="SAM" id="SignalP"/>
    </source>
</evidence>
<organism evidence="3">
    <name type="scientific">Compsopogon caeruleus</name>
    <dbReference type="NCBI Taxonomy" id="31354"/>
    <lineage>
        <taxon>Eukaryota</taxon>
        <taxon>Rhodophyta</taxon>
        <taxon>Compsopogonophyceae</taxon>
        <taxon>Compsopogonales</taxon>
        <taxon>Compsopogonaceae</taxon>
        <taxon>Compsopogon</taxon>
    </lineage>
</organism>
<dbReference type="PANTHER" id="PTHR16026:SF0">
    <property type="entry name" value="CARTILAGE ACIDIC PROTEIN 1"/>
    <property type="match status" value="1"/>
</dbReference>
<dbReference type="Gene3D" id="2.130.10.130">
    <property type="entry name" value="Integrin alpha, N-terminal"/>
    <property type="match status" value="2"/>
</dbReference>
<dbReference type="EMBL" id="HBGH01008729">
    <property type="protein sequence ID" value="CAD9232706.1"/>
    <property type="molecule type" value="Transcribed_RNA"/>
</dbReference>
<dbReference type="PANTHER" id="PTHR16026">
    <property type="entry name" value="CARTILAGE ACIDIC PROTEIN 1"/>
    <property type="match status" value="1"/>
</dbReference>
<accession>A0A7S1TCQ0</accession>
<reference evidence="3" key="1">
    <citation type="submission" date="2021-01" db="EMBL/GenBank/DDBJ databases">
        <authorList>
            <person name="Corre E."/>
            <person name="Pelletier E."/>
            <person name="Niang G."/>
            <person name="Scheremetjew M."/>
            <person name="Finn R."/>
            <person name="Kale V."/>
            <person name="Holt S."/>
            <person name="Cochrane G."/>
            <person name="Meng A."/>
            <person name="Brown T."/>
            <person name="Cohen L."/>
        </authorList>
    </citation>
    <scope>NUCLEOTIDE SEQUENCE</scope>
    <source>
        <strain evidence="3">SAG 36.94</strain>
    </source>
</reference>
<proteinExistence type="predicted"/>
<keyword evidence="1 2" id="KW-0732">Signal</keyword>
<dbReference type="InterPro" id="IPR028994">
    <property type="entry name" value="Integrin_alpha_N"/>
</dbReference>
<gene>
    <name evidence="3" type="ORF">CCAE0312_LOCUS4789</name>
</gene>
<evidence type="ECO:0000256" key="1">
    <source>
        <dbReference type="ARBA" id="ARBA00022729"/>
    </source>
</evidence>
<feature type="signal peptide" evidence="2">
    <location>
        <begin position="1"/>
        <end position="22"/>
    </location>
</feature>